<dbReference type="InterPro" id="IPR000403">
    <property type="entry name" value="PI3/4_kinase_cat_dom"/>
</dbReference>
<dbReference type="GO" id="GO:0000329">
    <property type="term" value="C:fungal-type vacuole membrane"/>
    <property type="evidence" value="ECO:0007669"/>
    <property type="project" value="TreeGrafter"/>
</dbReference>
<evidence type="ECO:0000256" key="5">
    <source>
        <dbReference type="ARBA" id="ARBA00022840"/>
    </source>
</evidence>
<dbReference type="GO" id="GO:0005886">
    <property type="term" value="C:plasma membrane"/>
    <property type="evidence" value="ECO:0007669"/>
    <property type="project" value="UniProtKB-SubCell"/>
</dbReference>
<evidence type="ECO:0000313" key="10">
    <source>
        <dbReference type="EMBL" id="KAK4150935.1"/>
    </source>
</evidence>
<evidence type="ECO:0000256" key="2">
    <source>
        <dbReference type="ARBA" id="ARBA00022679"/>
    </source>
</evidence>
<dbReference type="GO" id="GO:0007032">
    <property type="term" value="P:endosome organization"/>
    <property type="evidence" value="ECO:0007669"/>
    <property type="project" value="TreeGrafter"/>
</dbReference>
<keyword evidence="5 7" id="KW-0067">ATP-binding</keyword>
<keyword evidence="6" id="KW-0472">Membrane</keyword>
<feature type="region of interest" description="Disordered" evidence="8">
    <location>
        <begin position="761"/>
        <end position="807"/>
    </location>
</feature>
<dbReference type="GO" id="GO:0005802">
    <property type="term" value="C:trans-Golgi network"/>
    <property type="evidence" value="ECO:0007669"/>
    <property type="project" value="TreeGrafter"/>
</dbReference>
<dbReference type="GO" id="GO:0007030">
    <property type="term" value="P:Golgi organization"/>
    <property type="evidence" value="ECO:0007669"/>
    <property type="project" value="TreeGrafter"/>
</dbReference>
<accession>A0AAN6ZT52</accession>
<comment type="caution">
    <text evidence="10">The sequence shown here is derived from an EMBL/GenBank/DDBJ whole genome shotgun (WGS) entry which is preliminary data.</text>
</comment>
<gene>
    <name evidence="10" type="ORF">C8A00DRAFT_17594</name>
</gene>
<reference evidence="10" key="2">
    <citation type="submission" date="2023-05" db="EMBL/GenBank/DDBJ databases">
        <authorList>
            <consortium name="Lawrence Berkeley National Laboratory"/>
            <person name="Steindorff A."/>
            <person name="Hensen N."/>
            <person name="Bonometti L."/>
            <person name="Westerberg I."/>
            <person name="Brannstrom I.O."/>
            <person name="Guillou S."/>
            <person name="Cros-Aarteil S."/>
            <person name="Calhoun S."/>
            <person name="Haridas S."/>
            <person name="Kuo A."/>
            <person name="Mondo S."/>
            <person name="Pangilinan J."/>
            <person name="Riley R."/>
            <person name="Labutti K."/>
            <person name="Andreopoulos B."/>
            <person name="Lipzen A."/>
            <person name="Chen C."/>
            <person name="Yanf M."/>
            <person name="Daum C."/>
            <person name="Ng V."/>
            <person name="Clum A."/>
            <person name="Ohm R."/>
            <person name="Martin F."/>
            <person name="Silar P."/>
            <person name="Natvig D."/>
            <person name="Lalanne C."/>
            <person name="Gautier V."/>
            <person name="Ament-Velasquez S.L."/>
            <person name="Kruys A."/>
            <person name="Hutchinson M.I."/>
            <person name="Powell A.J."/>
            <person name="Barry K."/>
            <person name="Miller A.N."/>
            <person name="Grigoriev I.V."/>
            <person name="Debuchy R."/>
            <person name="Gladieux P."/>
            <person name="Thoren M.H."/>
            <person name="Johannesson H."/>
        </authorList>
    </citation>
    <scope>NUCLEOTIDE SEQUENCE</scope>
    <source>
        <strain evidence="10">CBS 538.74</strain>
    </source>
</reference>
<evidence type="ECO:0000256" key="7">
    <source>
        <dbReference type="RuleBase" id="RU367084"/>
    </source>
</evidence>
<feature type="region of interest" description="Disordered" evidence="8">
    <location>
        <begin position="1"/>
        <end position="86"/>
    </location>
</feature>
<keyword evidence="1 7" id="KW-1003">Cell membrane</keyword>
<comment type="catalytic activity">
    <reaction evidence="7">
        <text>a 1,2-diacyl-sn-glycero-3-phospho-(1D-myo-inositol) + ATP = a 1,2-diacyl-sn-glycero-3-phospho-(1D-myo-inositol 4-phosphate) + ADP + H(+)</text>
        <dbReference type="Rhea" id="RHEA:19877"/>
        <dbReference type="ChEBI" id="CHEBI:15378"/>
        <dbReference type="ChEBI" id="CHEBI:30616"/>
        <dbReference type="ChEBI" id="CHEBI:57880"/>
        <dbReference type="ChEBI" id="CHEBI:58178"/>
        <dbReference type="ChEBI" id="CHEBI:456216"/>
        <dbReference type="EC" id="2.7.1.67"/>
    </reaction>
</comment>
<dbReference type="PROSITE" id="PS00916">
    <property type="entry name" value="PI3_4_KINASE_2"/>
    <property type="match status" value="1"/>
</dbReference>
<evidence type="ECO:0000259" key="9">
    <source>
        <dbReference type="PROSITE" id="PS50290"/>
    </source>
</evidence>
<dbReference type="EC" id="2.7.1.67" evidence="7"/>
<dbReference type="GO" id="GO:0046854">
    <property type="term" value="P:phosphatidylinositol phosphate biosynthetic process"/>
    <property type="evidence" value="ECO:0007669"/>
    <property type="project" value="UniProtKB-UniRule"/>
</dbReference>
<reference evidence="10" key="1">
    <citation type="journal article" date="2023" name="Mol. Phylogenet. Evol.">
        <title>Genome-scale phylogeny and comparative genomics of the fungal order Sordariales.</title>
        <authorList>
            <person name="Hensen N."/>
            <person name="Bonometti L."/>
            <person name="Westerberg I."/>
            <person name="Brannstrom I.O."/>
            <person name="Guillou S."/>
            <person name="Cros-Aarteil S."/>
            <person name="Calhoun S."/>
            <person name="Haridas S."/>
            <person name="Kuo A."/>
            <person name="Mondo S."/>
            <person name="Pangilinan J."/>
            <person name="Riley R."/>
            <person name="LaButti K."/>
            <person name="Andreopoulos B."/>
            <person name="Lipzen A."/>
            <person name="Chen C."/>
            <person name="Yan M."/>
            <person name="Daum C."/>
            <person name="Ng V."/>
            <person name="Clum A."/>
            <person name="Steindorff A."/>
            <person name="Ohm R.A."/>
            <person name="Martin F."/>
            <person name="Silar P."/>
            <person name="Natvig D.O."/>
            <person name="Lalanne C."/>
            <person name="Gautier V."/>
            <person name="Ament-Velasquez S.L."/>
            <person name="Kruys A."/>
            <person name="Hutchinson M.I."/>
            <person name="Powell A.J."/>
            <person name="Barry K."/>
            <person name="Miller A.N."/>
            <person name="Grigoriev I.V."/>
            <person name="Debuchy R."/>
            <person name="Gladieux P."/>
            <person name="Hiltunen Thoren M."/>
            <person name="Johannesson H."/>
        </authorList>
    </citation>
    <scope>NUCLEOTIDE SEQUENCE</scope>
    <source>
        <strain evidence="10">CBS 538.74</strain>
    </source>
</reference>
<feature type="region of interest" description="Disordered" evidence="8">
    <location>
        <begin position="415"/>
        <end position="440"/>
    </location>
</feature>
<feature type="domain" description="PI3K/PI4K catalytic" evidence="9">
    <location>
        <begin position="168"/>
        <end position="581"/>
    </location>
</feature>
<keyword evidence="2 7" id="KW-0808">Transferase</keyword>
<dbReference type="GO" id="GO:0005524">
    <property type="term" value="F:ATP binding"/>
    <property type="evidence" value="ECO:0007669"/>
    <property type="project" value="UniProtKB-UniRule"/>
</dbReference>
<sequence length="830" mass="92586">MPRPAKTGYERLAQADLSDDSDDDPLAASYASLQPPTAPRYAPISQPRPHSGMATPKRSSSTAAAPRESSRSAGRHRRRARRNSGVDLKAINARLERWADEIASKFKRGRNKKKGDEERLEIHHSVFQPPEGVRPVTAEMLAVPEPGYMSRAEFDVIVDSVRAAIQQGVHPLMISQGSSGSYFARNPDGKVVGVFKPKDEEPYAAGNPKWNKWIHRNLFPCFFGRACLIPNLSYVSEAAAYVLDAQLRTHLVPYTDVVYLSSKSFHYPFWDRYNFSRKRKALPSKPGSFQVFLKGFKDANIFLREHPWPDQYLSGFRTTDPHRKRKRRWADNCRPSSAPHDDGDSDDGNDTPHSQTPGPGNFVWTPTMKQSFREELEKLVILDYIMRNTDRGLDNWMIKVDWETEQVSVVSEPVHLNMDTPDPEPGPRPVDLSQREPPRTRASYPYRVERPMDASTPVSSTPDPKISLGAIDNSLSWPWKHPDAWRSFPFGWLFLPVDLIGRPFSQKTRDHFLPLLTSTQWWSQTQFALRRIFEMDNDFQERMFARQIAVMKGQAWNVVETLKTPDHGPLELTRRAKVCVWDDLVDVPVAVPMRVASAEMRRRATTDMDSTAAAPAVYTKASSDIIAEEEMDIGASGAHAASAPATTSGPAVDLLGLASPPADLPHPGRFELALQDDLPSPGTLSNGGGGSENNSENNNNSSNGKPTRPQFPRARHSHRSLNVYSPDRGAGQQQQMDHQTRFSFTTTPAARRESNTIAAQLYSSSSGGGGGNGNGSSSSNNRDDEEEEEEELEGGDLGYAAATGMEGNRRKVIVERLEMVKGRNPVFTWC</sequence>
<evidence type="ECO:0000256" key="6">
    <source>
        <dbReference type="ARBA" id="ARBA00023136"/>
    </source>
</evidence>
<feature type="compositionally biased region" description="Low complexity" evidence="8">
    <location>
        <begin position="692"/>
        <end position="704"/>
    </location>
</feature>
<name>A0AAN6ZT52_9PEZI</name>
<evidence type="ECO:0000256" key="4">
    <source>
        <dbReference type="ARBA" id="ARBA00022777"/>
    </source>
</evidence>
<dbReference type="PROSITE" id="PS50290">
    <property type="entry name" value="PI3_4_KINASE_3"/>
    <property type="match status" value="1"/>
</dbReference>
<feature type="compositionally biased region" description="Acidic residues" evidence="8">
    <location>
        <begin position="783"/>
        <end position="794"/>
    </location>
</feature>
<dbReference type="PANTHER" id="PTHR12865">
    <property type="entry name" value="PHOSPHATIDYLINOSITOL 4-KINASE TYPE-II"/>
    <property type="match status" value="1"/>
</dbReference>
<evidence type="ECO:0000256" key="8">
    <source>
        <dbReference type="SAM" id="MobiDB-lite"/>
    </source>
</evidence>
<dbReference type="Pfam" id="PF00454">
    <property type="entry name" value="PI3_PI4_kinase"/>
    <property type="match status" value="1"/>
</dbReference>
<feature type="compositionally biased region" description="Basic residues" evidence="8">
    <location>
        <begin position="73"/>
        <end position="82"/>
    </location>
</feature>
<dbReference type="InterPro" id="IPR018936">
    <property type="entry name" value="PI3/4_kinase_CS"/>
</dbReference>
<dbReference type="GO" id="GO:0005768">
    <property type="term" value="C:endosome"/>
    <property type="evidence" value="ECO:0007669"/>
    <property type="project" value="UniProtKB-UniRule"/>
</dbReference>
<evidence type="ECO:0000256" key="3">
    <source>
        <dbReference type="ARBA" id="ARBA00022741"/>
    </source>
</evidence>
<dbReference type="InterPro" id="IPR039756">
    <property type="entry name" value="Lsb6/PI4K2"/>
</dbReference>
<feature type="region of interest" description="Disordered" evidence="8">
    <location>
        <begin position="324"/>
        <end position="364"/>
    </location>
</feature>
<protein>
    <recommendedName>
        <fullName evidence="7">Phosphatidylinositol 4-kinase</fullName>
        <ecNumber evidence="7">2.7.1.67</ecNumber>
    </recommendedName>
</protein>
<dbReference type="Proteomes" id="UP001302745">
    <property type="component" value="Unassembled WGS sequence"/>
</dbReference>
<proteinExistence type="inferred from homology"/>
<dbReference type="AlphaFoldDB" id="A0AAN6ZT52"/>
<evidence type="ECO:0000313" key="11">
    <source>
        <dbReference type="Proteomes" id="UP001302745"/>
    </source>
</evidence>
<keyword evidence="3 7" id="KW-0547">Nucleotide-binding</keyword>
<keyword evidence="4 7" id="KW-0418">Kinase</keyword>
<dbReference type="EMBL" id="MU857042">
    <property type="protein sequence ID" value="KAK4150935.1"/>
    <property type="molecule type" value="Genomic_DNA"/>
</dbReference>
<organism evidence="10 11">
    <name type="scientific">Chaetomidium leptoderma</name>
    <dbReference type="NCBI Taxonomy" id="669021"/>
    <lineage>
        <taxon>Eukaryota</taxon>
        <taxon>Fungi</taxon>
        <taxon>Dikarya</taxon>
        <taxon>Ascomycota</taxon>
        <taxon>Pezizomycotina</taxon>
        <taxon>Sordariomycetes</taxon>
        <taxon>Sordariomycetidae</taxon>
        <taxon>Sordariales</taxon>
        <taxon>Chaetomiaceae</taxon>
        <taxon>Chaetomidium</taxon>
    </lineage>
</organism>
<dbReference type="GO" id="GO:0004430">
    <property type="term" value="F:1-phosphatidylinositol 4-kinase activity"/>
    <property type="evidence" value="ECO:0007669"/>
    <property type="project" value="UniProtKB-UniRule"/>
</dbReference>
<keyword evidence="11" id="KW-1185">Reference proteome</keyword>
<comment type="similarity">
    <text evidence="7">Belongs to the PI3/PI4-kinase family.</text>
</comment>
<dbReference type="PANTHER" id="PTHR12865:SF1">
    <property type="entry name" value="PHOSPHATIDYLINOSITOL 4-KINASE TYPE 2"/>
    <property type="match status" value="1"/>
</dbReference>
<comment type="cofactor">
    <cofactor evidence="7">
        <name>Mg(2+)</name>
        <dbReference type="ChEBI" id="CHEBI:18420"/>
    </cofactor>
    <cofactor evidence="7">
        <name>Mn(2+)</name>
        <dbReference type="ChEBI" id="CHEBI:29035"/>
    </cofactor>
</comment>
<feature type="region of interest" description="Disordered" evidence="8">
    <location>
        <begin position="652"/>
        <end position="716"/>
    </location>
</feature>
<evidence type="ECO:0000256" key="1">
    <source>
        <dbReference type="ARBA" id="ARBA00022475"/>
    </source>
</evidence>
<comment type="subcellular location">
    <subcellularLocation>
        <location evidence="7">Cell membrane</location>
        <topology evidence="7">Peripheral membrane protein</topology>
    </subcellularLocation>
    <subcellularLocation>
        <location evidence="7">Vacuole membrane</location>
        <topology evidence="7">Peripheral membrane protein</topology>
    </subcellularLocation>
</comment>